<proteinExistence type="predicted"/>
<dbReference type="Proteomes" id="UP000323671">
    <property type="component" value="Chromosome"/>
</dbReference>
<evidence type="ECO:0008006" key="4">
    <source>
        <dbReference type="Google" id="ProtNLM"/>
    </source>
</evidence>
<evidence type="ECO:0000256" key="1">
    <source>
        <dbReference type="SAM" id="SignalP"/>
    </source>
</evidence>
<dbReference type="KEGG" id="otr:OTERR_13920"/>
<evidence type="ECO:0000313" key="3">
    <source>
        <dbReference type="Proteomes" id="UP000323671"/>
    </source>
</evidence>
<gene>
    <name evidence="2" type="ORF">OTERR_13920</name>
</gene>
<name>A0A5C1E9D0_9RHOO</name>
<dbReference type="RefSeq" id="WP_054620617.1">
    <property type="nucleotide sequence ID" value="NZ_CP022579.1"/>
</dbReference>
<accession>A0A5C1E9D0</accession>
<feature type="signal peptide" evidence="1">
    <location>
        <begin position="1"/>
        <end position="20"/>
    </location>
</feature>
<protein>
    <recommendedName>
        <fullName evidence="4">Lipoprotein</fullName>
    </recommendedName>
</protein>
<organism evidence="2 3">
    <name type="scientific">Oryzomicrobium terrae</name>
    <dbReference type="NCBI Taxonomy" id="1735038"/>
    <lineage>
        <taxon>Bacteria</taxon>
        <taxon>Pseudomonadati</taxon>
        <taxon>Pseudomonadota</taxon>
        <taxon>Betaproteobacteria</taxon>
        <taxon>Rhodocyclales</taxon>
        <taxon>Rhodocyclaceae</taxon>
        <taxon>Oryzomicrobium</taxon>
    </lineage>
</organism>
<dbReference type="EMBL" id="CP022579">
    <property type="protein sequence ID" value="QEL64868.1"/>
    <property type="molecule type" value="Genomic_DNA"/>
</dbReference>
<keyword evidence="3" id="KW-1185">Reference proteome</keyword>
<sequence length="165" mass="18131">MTFAFYFFPSRRWLRRLALAAWLPLAACQSLPPAASLTTIPGSDGARVLDALALGQRMSNAGGDEQKRELSHAQQAYNREKSLENRLNLATLLALPTPLLGDETRAIALLEPVAAGSPGPARDYAGYLLAHLRDRVREGKSARQLKEQLDALKSLERQLIERGGR</sequence>
<evidence type="ECO:0000313" key="2">
    <source>
        <dbReference type="EMBL" id="QEL64868.1"/>
    </source>
</evidence>
<reference evidence="2 3" key="1">
    <citation type="submission" date="2017-07" db="EMBL/GenBank/DDBJ databases">
        <title>Complete genome sequence of Oryzomicrobium terrae TPP412.</title>
        <authorList>
            <person name="Chiu L.-W."/>
            <person name="Lo K.-J."/>
            <person name="Tsai Y.-M."/>
            <person name="Lin S.-S."/>
            <person name="Kuo C.-H."/>
            <person name="Liu C.-T."/>
        </authorList>
    </citation>
    <scope>NUCLEOTIDE SEQUENCE [LARGE SCALE GENOMIC DNA]</scope>
    <source>
        <strain evidence="2 3">TPP412</strain>
    </source>
</reference>
<dbReference type="AlphaFoldDB" id="A0A5C1E9D0"/>
<feature type="chain" id="PRO_5023032206" description="Lipoprotein" evidence="1">
    <location>
        <begin position="21"/>
        <end position="165"/>
    </location>
</feature>
<keyword evidence="1" id="KW-0732">Signal</keyword>